<dbReference type="Gene3D" id="3.20.20.150">
    <property type="entry name" value="Divalent-metal-dependent TIM barrel enzymes"/>
    <property type="match status" value="1"/>
</dbReference>
<dbReference type="InterPro" id="IPR013022">
    <property type="entry name" value="Xyl_isomerase-like_TIM-brl"/>
</dbReference>
<dbReference type="GO" id="GO:0016853">
    <property type="term" value="F:isomerase activity"/>
    <property type="evidence" value="ECO:0007669"/>
    <property type="project" value="UniProtKB-KW"/>
</dbReference>
<dbReference type="InterPro" id="IPR036237">
    <property type="entry name" value="Xyl_isomerase-like_sf"/>
</dbReference>
<keyword evidence="2" id="KW-0413">Isomerase</keyword>
<dbReference type="EMBL" id="CP117416">
    <property type="protein sequence ID" value="WCT56702.1"/>
    <property type="molecule type" value="Genomic_DNA"/>
</dbReference>
<keyword evidence="3" id="KW-1185">Reference proteome</keyword>
<dbReference type="InterPro" id="IPR050312">
    <property type="entry name" value="IolE/XylAMocC-like"/>
</dbReference>
<dbReference type="SUPFAM" id="SSF51658">
    <property type="entry name" value="Xylose isomerase-like"/>
    <property type="match status" value="1"/>
</dbReference>
<name>A0AAX3M366_9BACL</name>
<feature type="domain" description="Xylose isomerase-like TIM barrel" evidence="1">
    <location>
        <begin position="22"/>
        <end position="255"/>
    </location>
</feature>
<evidence type="ECO:0000259" key="1">
    <source>
        <dbReference type="Pfam" id="PF01261"/>
    </source>
</evidence>
<protein>
    <submittedName>
        <fullName evidence="2">Sugar phosphate isomerase/epimerase</fullName>
    </submittedName>
</protein>
<dbReference type="PANTHER" id="PTHR12110">
    <property type="entry name" value="HYDROXYPYRUVATE ISOMERASE"/>
    <property type="match status" value="1"/>
</dbReference>
<dbReference type="KEGG" id="pka:PQ456_04040"/>
<sequence length="278" mass="30757">MKKGINIWSFADNYSIAECASIASDAGFTGIELSLQAEGELALDSSESELIAIRNTVIDQGLEISGLATGLYWEYSMTSDDQKIRQHAIDICRKQLEVAAALEVDAILVIPGGVGVDFIPDYPVVAYDLAYERALEAISQLSTEAQSVGVHIGIENVWNKFLLSPLEMKSFLDDIHSAYVGAYFDVGNVVYSGYPEHWIRILGERIKKVHFKDYRREVGGLAGFVDLLAGDVNYPAVVNALREIDYTNYVTAEMIPAYKYYSNQLIYNTSHAMDSILG</sequence>
<evidence type="ECO:0000313" key="2">
    <source>
        <dbReference type="EMBL" id="WCT56702.1"/>
    </source>
</evidence>
<proteinExistence type="predicted"/>
<dbReference type="RefSeq" id="WP_273614972.1">
    <property type="nucleotide sequence ID" value="NZ_CP117416.1"/>
</dbReference>
<reference evidence="2 3" key="1">
    <citation type="submission" date="2023-02" db="EMBL/GenBank/DDBJ databases">
        <title>Genome sequence of Paenibacillus kyungheensis KACC 18744.</title>
        <authorList>
            <person name="Kim S."/>
            <person name="Heo J."/>
            <person name="Kwon S.-W."/>
        </authorList>
    </citation>
    <scope>NUCLEOTIDE SEQUENCE [LARGE SCALE GENOMIC DNA]</scope>
    <source>
        <strain evidence="2 3">KACC 18744</strain>
    </source>
</reference>
<dbReference type="AlphaFoldDB" id="A0AAX3M366"/>
<accession>A0AAX3M366</accession>
<organism evidence="2 3">
    <name type="scientific">Paenibacillus kyungheensis</name>
    <dbReference type="NCBI Taxonomy" id="1452732"/>
    <lineage>
        <taxon>Bacteria</taxon>
        <taxon>Bacillati</taxon>
        <taxon>Bacillota</taxon>
        <taxon>Bacilli</taxon>
        <taxon>Bacillales</taxon>
        <taxon>Paenibacillaceae</taxon>
        <taxon>Paenibacillus</taxon>
    </lineage>
</organism>
<dbReference type="Proteomes" id="UP001220509">
    <property type="component" value="Chromosome"/>
</dbReference>
<evidence type="ECO:0000313" key="3">
    <source>
        <dbReference type="Proteomes" id="UP001220509"/>
    </source>
</evidence>
<dbReference type="Pfam" id="PF01261">
    <property type="entry name" value="AP_endonuc_2"/>
    <property type="match status" value="1"/>
</dbReference>
<gene>
    <name evidence="2" type="ORF">PQ456_04040</name>
</gene>